<dbReference type="Proteomes" id="UP000000557">
    <property type="component" value="Chromosome"/>
</dbReference>
<dbReference type="SUPFAM" id="SSF51905">
    <property type="entry name" value="FAD/NAD(P)-binding domain"/>
    <property type="match status" value="1"/>
</dbReference>
<feature type="transmembrane region" description="Helical" evidence="6">
    <location>
        <begin position="586"/>
        <end position="607"/>
    </location>
</feature>
<dbReference type="EMBL" id="BA000045">
    <property type="protein sequence ID" value="BAC92186.1"/>
    <property type="molecule type" value="Genomic_DNA"/>
</dbReference>
<dbReference type="HOGENOM" id="CLU_026719_1_0_3"/>
<evidence type="ECO:0000256" key="4">
    <source>
        <dbReference type="ARBA" id="ARBA00023136"/>
    </source>
</evidence>
<dbReference type="EnsemblBacteria" id="BAC92186">
    <property type="protein sequence ID" value="BAC92186"/>
    <property type="gene ID" value="BAC92186"/>
</dbReference>
<dbReference type="GO" id="GO:0050660">
    <property type="term" value="F:flavin adenine dinucleotide binding"/>
    <property type="evidence" value="ECO:0000318"/>
    <property type="project" value="GO_Central"/>
</dbReference>
<keyword evidence="10" id="KW-1185">Reference proteome</keyword>
<dbReference type="PANTHER" id="PTHR21197">
    <property type="entry name" value="UDP-GALACTOPYRANOSE MUTASE"/>
    <property type="match status" value="1"/>
</dbReference>
<dbReference type="PRINTS" id="PR00419">
    <property type="entry name" value="ADXRDTASE"/>
</dbReference>
<feature type="region of interest" description="Disordered" evidence="5">
    <location>
        <begin position="528"/>
        <end position="548"/>
    </location>
</feature>
<dbReference type="InterPro" id="IPR036188">
    <property type="entry name" value="FAD/NAD-bd_sf"/>
</dbReference>
<dbReference type="KEGG" id="gvi:glr4245"/>
<dbReference type="AlphaFoldDB" id="Q7NDJ0"/>
<dbReference type="InterPro" id="IPR007267">
    <property type="entry name" value="GtrA_DPMS_TM"/>
</dbReference>
<dbReference type="GO" id="GO:0008767">
    <property type="term" value="F:UDP-galactopyranose mutase activity"/>
    <property type="evidence" value="ECO:0000318"/>
    <property type="project" value="GO_Central"/>
</dbReference>
<evidence type="ECO:0000313" key="9">
    <source>
        <dbReference type="EMBL" id="BAC92186.1"/>
    </source>
</evidence>
<dbReference type="NCBIfam" id="NF005545">
    <property type="entry name" value="PRK07208.1-1"/>
    <property type="match status" value="1"/>
</dbReference>
<dbReference type="InterPro" id="IPR002937">
    <property type="entry name" value="Amino_oxidase"/>
</dbReference>
<dbReference type="GO" id="GO:0016491">
    <property type="term" value="F:oxidoreductase activity"/>
    <property type="evidence" value="ECO:0007669"/>
    <property type="project" value="InterPro"/>
</dbReference>
<proteinExistence type="predicted"/>
<feature type="transmembrane region" description="Helical" evidence="6">
    <location>
        <begin position="658"/>
        <end position="678"/>
    </location>
</feature>
<organism evidence="9 10">
    <name type="scientific">Gloeobacter violaceus (strain ATCC 29082 / PCC 7421)</name>
    <dbReference type="NCBI Taxonomy" id="251221"/>
    <lineage>
        <taxon>Bacteria</taxon>
        <taxon>Bacillati</taxon>
        <taxon>Cyanobacteriota</taxon>
        <taxon>Cyanophyceae</taxon>
        <taxon>Gloeobacterales</taxon>
        <taxon>Gloeobacteraceae</taxon>
        <taxon>Gloeobacter</taxon>
    </lineage>
</organism>
<dbReference type="PhylomeDB" id="Q7NDJ0"/>
<comment type="subcellular location">
    <subcellularLocation>
        <location evidence="1">Membrane</location>
        <topology evidence="1">Multi-pass membrane protein</topology>
    </subcellularLocation>
</comment>
<dbReference type="GO" id="GO:0016020">
    <property type="term" value="C:membrane"/>
    <property type="evidence" value="ECO:0007669"/>
    <property type="project" value="UniProtKB-SubCell"/>
</dbReference>
<dbReference type="PANTHER" id="PTHR21197:SF0">
    <property type="entry name" value="UDP-GALACTOPYRANOSE MUTASE"/>
    <property type="match status" value="1"/>
</dbReference>
<dbReference type="Pfam" id="PF04138">
    <property type="entry name" value="GtrA_DPMS_TM"/>
    <property type="match status" value="1"/>
</dbReference>
<evidence type="ECO:0000259" key="7">
    <source>
        <dbReference type="Pfam" id="PF01593"/>
    </source>
</evidence>
<dbReference type="GO" id="GO:0000271">
    <property type="term" value="P:polysaccharide biosynthetic process"/>
    <property type="evidence" value="ECO:0007669"/>
    <property type="project" value="InterPro"/>
</dbReference>
<dbReference type="InParanoid" id="Q7NDJ0"/>
<evidence type="ECO:0000256" key="5">
    <source>
        <dbReference type="SAM" id="MobiDB-lite"/>
    </source>
</evidence>
<keyword evidence="4 6" id="KW-0472">Membrane</keyword>
<evidence type="ECO:0000256" key="1">
    <source>
        <dbReference type="ARBA" id="ARBA00004141"/>
    </source>
</evidence>
<dbReference type="NCBIfam" id="NF005548">
    <property type="entry name" value="PRK07208.1-4"/>
    <property type="match status" value="1"/>
</dbReference>
<feature type="domain" description="GtrA/DPMS transmembrane" evidence="8">
    <location>
        <begin position="564"/>
        <end position="677"/>
    </location>
</feature>
<protein>
    <submittedName>
        <fullName evidence="9">Glr4245 protein</fullName>
    </submittedName>
</protein>
<evidence type="ECO:0000256" key="6">
    <source>
        <dbReference type="SAM" id="Phobius"/>
    </source>
</evidence>
<reference evidence="9 10" key="1">
    <citation type="journal article" date="2003" name="DNA Res.">
        <title>Complete genome structure of Gloeobacter violaceus PCC 7421, a cyanobacterium that lacks thylakoids.</title>
        <authorList>
            <person name="Nakamura Y."/>
            <person name="Kaneko T."/>
            <person name="Sato S."/>
            <person name="Mimuro M."/>
            <person name="Miyashita H."/>
            <person name="Tsuchiya T."/>
            <person name="Sasamoto S."/>
            <person name="Watanabe A."/>
            <person name="Kawashima K."/>
            <person name="Kishida Y."/>
            <person name="Kiyokawa C."/>
            <person name="Kohara M."/>
            <person name="Matsumoto M."/>
            <person name="Matsuno A."/>
            <person name="Nakazaki N."/>
            <person name="Shimpo S."/>
            <person name="Takeuchi C."/>
            <person name="Yamada M."/>
            <person name="Tabata S."/>
        </authorList>
    </citation>
    <scope>NUCLEOTIDE SEQUENCE [LARGE SCALE GENOMIC DNA]</scope>
    <source>
        <strain evidence="10">ATCC 29082 / PCC 7421</strain>
    </source>
</reference>
<dbReference type="Pfam" id="PF01593">
    <property type="entry name" value="Amino_oxidase"/>
    <property type="match status" value="1"/>
</dbReference>
<dbReference type="GO" id="GO:0005829">
    <property type="term" value="C:cytosol"/>
    <property type="evidence" value="ECO:0000318"/>
    <property type="project" value="GO_Central"/>
</dbReference>
<dbReference type="eggNOG" id="COG1232">
    <property type="taxonomic scope" value="Bacteria"/>
</dbReference>
<reference evidence="9 10" key="2">
    <citation type="journal article" date="2003" name="DNA Res.">
        <title>Complete genome structure of Gloeobacter violaceus PCC 7421, a cyanobacterium that lacks thylakoids (supplement).</title>
        <authorList>
            <person name="Nakamura Y."/>
            <person name="Kaneko T."/>
            <person name="Sato S."/>
            <person name="Mimuro M."/>
            <person name="Miyashita H."/>
            <person name="Tsuchiya T."/>
            <person name="Sasamoto S."/>
            <person name="Watanabe A."/>
            <person name="Kawashima K."/>
            <person name="Kishida Y."/>
            <person name="Kiyokawa C."/>
            <person name="Kohara M."/>
            <person name="Matsumoto M."/>
            <person name="Matsuno A."/>
            <person name="Nakazaki N."/>
            <person name="Shimpo S."/>
            <person name="Takeuchi C."/>
            <person name="Yamada M."/>
            <person name="Tabata S."/>
        </authorList>
    </citation>
    <scope>NUCLEOTIDE SEQUENCE [LARGE SCALE GENOMIC DNA]</scope>
    <source>
        <strain evidence="10">ATCC 29082 / PCC 7421</strain>
    </source>
</reference>
<dbReference type="FunFam" id="3.50.50.60:FF:000862">
    <property type="entry name" value="Gll1135 protein"/>
    <property type="match status" value="1"/>
</dbReference>
<accession>Q7NDJ0</accession>
<feature type="transmembrane region" description="Helical" evidence="6">
    <location>
        <begin position="622"/>
        <end position="646"/>
    </location>
</feature>
<dbReference type="eggNOG" id="COG2246">
    <property type="taxonomic scope" value="Bacteria"/>
</dbReference>
<gene>
    <name evidence="9" type="ordered locus">glr4245</name>
</gene>
<dbReference type="Gene3D" id="3.50.50.60">
    <property type="entry name" value="FAD/NAD(P)-binding domain"/>
    <property type="match status" value="1"/>
</dbReference>
<dbReference type="OrthoDB" id="9769600at2"/>
<feature type="domain" description="Amine oxidase" evidence="7">
    <location>
        <begin position="76"/>
        <end position="437"/>
    </location>
</feature>
<evidence type="ECO:0000313" key="10">
    <source>
        <dbReference type="Proteomes" id="UP000000557"/>
    </source>
</evidence>
<dbReference type="STRING" id="251221.gene:10761764"/>
<keyword evidence="3 6" id="KW-1133">Transmembrane helix</keyword>
<keyword evidence="2 6" id="KW-0812">Transmembrane</keyword>
<name>Q7NDJ0_GLOVI</name>
<evidence type="ECO:0000259" key="8">
    <source>
        <dbReference type="Pfam" id="PF04138"/>
    </source>
</evidence>
<evidence type="ECO:0000256" key="3">
    <source>
        <dbReference type="ARBA" id="ARBA00022989"/>
    </source>
</evidence>
<evidence type="ECO:0000256" key="2">
    <source>
        <dbReference type="ARBA" id="ARBA00022692"/>
    </source>
</evidence>
<sequence length="687" mass="75793">MPFPKSLQAHQCRGGRWPLRGDRVSVVGNLCAPANPSGALQPTTCRAAPFAALRLAAMSQFDQGSAPVYVLGGGPAGLAAAYTLTKLGYPVVVVERDHCVGGLARSIEHKGFILDYGPHRFFTKLAPVLAFWDEVLGSEQVTVNRLTRIYYGGKYFSYPLKAFEALFSLGFVESARIVLSYALAQLFPNRRPKHFAEWVSARFGRRLFEIFFEGYTEKLWGIKCTEISADWAAQRIKGLSLLKAVRNALLGNDGKVKSLIDQFQFPRLGSGQLYERTADYLTGHGQTVLLDTEVVGLHRSGEQVTALTLKDRHSGREAVVECSAVISSIPLSLLVQQLEPAAPPEVLSAARSLKFRNTVLVYLFVEGGNLFPDNWLYINDPTVELGRVTNFANWSQDMLGDRTLTPLCCEYWCQFDGTWKMADHELLARAERDLRRIGLMGKQKVADGFVVRLPRTYPIYAGNYKQALATIQDYLGRFANLQAVGRYGAFKYNNQDHSLLMGILAAENVANPGKHDLWSVNSDSEYQEEAKSGEKTTPAPQGPVTQGPKLPEPIAKLGSQMGGYLITGGLATVVDVAVFSALTQIGLWYVAALCVSFFGGLTTNFVLSRRFVFGVYWNNWRWQFVVFATVALNSLLANLGLLQLLINDVQMDATLARLISAACVALLSFTGHKLYSFANHERALSAD</sequence>
<dbReference type="PATRIC" id="fig|251221.4.peg.4275"/>